<feature type="transmembrane region" description="Helical" evidence="1">
    <location>
        <begin position="60"/>
        <end position="76"/>
    </location>
</feature>
<accession>A0A926EXW5</accession>
<dbReference type="RefSeq" id="WP_262429972.1">
    <property type="nucleotide sequence ID" value="NZ_JACRTG010000020.1"/>
</dbReference>
<keyword evidence="1" id="KW-0812">Transmembrane</keyword>
<dbReference type="Proteomes" id="UP000601171">
    <property type="component" value="Unassembled WGS sequence"/>
</dbReference>
<dbReference type="EMBL" id="JACRTG010000020">
    <property type="protein sequence ID" value="MBC8588517.1"/>
    <property type="molecule type" value="Genomic_DNA"/>
</dbReference>
<feature type="transmembrane region" description="Helical" evidence="1">
    <location>
        <begin position="21"/>
        <end position="54"/>
    </location>
</feature>
<evidence type="ECO:0000313" key="3">
    <source>
        <dbReference type="Proteomes" id="UP000601171"/>
    </source>
</evidence>
<keyword evidence="1" id="KW-1133">Transmembrane helix</keyword>
<reference evidence="2" key="1">
    <citation type="submission" date="2020-08" db="EMBL/GenBank/DDBJ databases">
        <title>Genome public.</title>
        <authorList>
            <person name="Liu C."/>
            <person name="Sun Q."/>
        </authorList>
    </citation>
    <scope>NUCLEOTIDE SEQUENCE</scope>
    <source>
        <strain evidence="2">BX21</strain>
    </source>
</reference>
<sequence>MTENNKVEKKETKFNDKTGKWLGWLAIIAAVIAFFWQPTAMSIIGIVLGIIGLFSPQRTLNGIAVAIGVIALIVGLV</sequence>
<comment type="caution">
    <text evidence="2">The sequence shown here is derived from an EMBL/GenBank/DDBJ whole genome shotgun (WGS) entry which is preliminary data.</text>
</comment>
<name>A0A926EXW5_9FIRM</name>
<dbReference type="AlphaFoldDB" id="A0A926EXW5"/>
<keyword evidence="1" id="KW-0472">Membrane</keyword>
<evidence type="ECO:0000256" key="1">
    <source>
        <dbReference type="SAM" id="Phobius"/>
    </source>
</evidence>
<organism evidence="2 3">
    <name type="scientific">Paratissierella segnis</name>
    <dbReference type="NCBI Taxonomy" id="2763679"/>
    <lineage>
        <taxon>Bacteria</taxon>
        <taxon>Bacillati</taxon>
        <taxon>Bacillota</taxon>
        <taxon>Tissierellia</taxon>
        <taxon>Tissierellales</taxon>
        <taxon>Tissierellaceae</taxon>
        <taxon>Paratissierella</taxon>
    </lineage>
</organism>
<protein>
    <submittedName>
        <fullName evidence="2">C4-dicarboxylate ABC transporter</fullName>
    </submittedName>
</protein>
<proteinExistence type="predicted"/>
<keyword evidence="3" id="KW-1185">Reference proteome</keyword>
<evidence type="ECO:0000313" key="2">
    <source>
        <dbReference type="EMBL" id="MBC8588517.1"/>
    </source>
</evidence>
<gene>
    <name evidence="2" type="ORF">H8707_09710</name>
</gene>